<dbReference type="AlphaFoldDB" id="T2K034"/>
<evidence type="ECO:0000313" key="1">
    <source>
        <dbReference type="EMBL" id="CCQ70935.1"/>
    </source>
</evidence>
<gene>
    <name evidence="1" type="ORF">CWATWH0402_3294</name>
</gene>
<protein>
    <submittedName>
        <fullName evidence="1">Uncharacterized protein</fullName>
    </submittedName>
</protein>
<dbReference type="Proteomes" id="UP000018130">
    <property type="component" value="Unassembled WGS sequence"/>
</dbReference>
<dbReference type="EMBL" id="CAQN01001319">
    <property type="protein sequence ID" value="CCQ70935.1"/>
    <property type="molecule type" value="Genomic_DNA"/>
</dbReference>
<organism evidence="1 2">
    <name type="scientific">Crocosphaera watsonii WH 0402</name>
    <dbReference type="NCBI Taxonomy" id="1284629"/>
    <lineage>
        <taxon>Bacteria</taxon>
        <taxon>Bacillati</taxon>
        <taxon>Cyanobacteriota</taxon>
        <taxon>Cyanophyceae</taxon>
        <taxon>Oscillatoriophycideae</taxon>
        <taxon>Chroococcales</taxon>
        <taxon>Aphanothecaceae</taxon>
        <taxon>Crocosphaera</taxon>
    </lineage>
</organism>
<proteinExistence type="predicted"/>
<sequence length="37" mass="4083">MVRKTILTVALIPPEWGFTIEEGSISSHKTKTTVTIP</sequence>
<accession>T2K034</accession>
<name>T2K034_CROWT</name>
<comment type="caution">
    <text evidence="1">The sequence shown here is derived from an EMBL/GenBank/DDBJ whole genome shotgun (WGS) entry which is preliminary data.</text>
</comment>
<reference evidence="1 2" key="1">
    <citation type="submission" date="2013-01" db="EMBL/GenBank/DDBJ databases">
        <authorList>
            <person name="Bench S."/>
        </authorList>
    </citation>
    <scope>NUCLEOTIDE SEQUENCE [LARGE SCALE GENOMIC DNA]</scope>
    <source>
        <strain evidence="1 2">WH 0402</strain>
    </source>
</reference>
<evidence type="ECO:0000313" key="2">
    <source>
        <dbReference type="Proteomes" id="UP000018130"/>
    </source>
</evidence>
<reference evidence="1 2" key="2">
    <citation type="submission" date="2013-09" db="EMBL/GenBank/DDBJ databases">
        <title>Whole genome comparison of six Crocosphaera watsonii strains with differing phenotypes.</title>
        <authorList>
            <person name="Bench S.R."/>
            <person name="Heller P."/>
            <person name="Frank I."/>
            <person name="Arciniega M."/>
            <person name="Shilova I.N."/>
            <person name="Zehr J.P."/>
        </authorList>
    </citation>
    <scope>NUCLEOTIDE SEQUENCE [LARGE SCALE GENOMIC DNA]</scope>
    <source>
        <strain evidence="1 2">WH 0402</strain>
    </source>
</reference>